<dbReference type="PANTHER" id="PTHR11527">
    <property type="entry name" value="HEAT-SHOCK PROTEIN 20 FAMILY MEMBER"/>
    <property type="match status" value="1"/>
</dbReference>
<evidence type="ECO:0000256" key="2">
    <source>
        <dbReference type="RuleBase" id="RU003616"/>
    </source>
</evidence>
<dbReference type="InterPro" id="IPR002068">
    <property type="entry name" value="A-crystallin/Hsp20_dom"/>
</dbReference>
<dbReference type="Pfam" id="PF00011">
    <property type="entry name" value="HSP20"/>
    <property type="match status" value="1"/>
</dbReference>
<dbReference type="CDD" id="cd06464">
    <property type="entry name" value="ACD_sHsps-like"/>
    <property type="match status" value="1"/>
</dbReference>
<accession>A0A2X0IZQ6</accession>
<evidence type="ECO:0000256" key="1">
    <source>
        <dbReference type="PROSITE-ProRule" id="PRU00285"/>
    </source>
</evidence>
<name>A0A2X0IZQ6_9ACTN</name>
<dbReference type="Gene3D" id="2.60.40.790">
    <property type="match status" value="1"/>
</dbReference>
<dbReference type="RefSeq" id="WP_111507796.1">
    <property type="nucleotide sequence ID" value="NZ_QKYN01000225.1"/>
</dbReference>
<feature type="compositionally biased region" description="Low complexity" evidence="3">
    <location>
        <begin position="135"/>
        <end position="151"/>
    </location>
</feature>
<protein>
    <submittedName>
        <fullName evidence="5">Hsp20/alpha crystallin family protein</fullName>
    </submittedName>
</protein>
<dbReference type="OrthoDB" id="5242916at2"/>
<dbReference type="SUPFAM" id="SSF49764">
    <property type="entry name" value="HSP20-like chaperones"/>
    <property type="match status" value="1"/>
</dbReference>
<dbReference type="EMBL" id="QKYN01000225">
    <property type="protein sequence ID" value="RAG80488.1"/>
    <property type="molecule type" value="Genomic_DNA"/>
</dbReference>
<dbReference type="InterPro" id="IPR031107">
    <property type="entry name" value="Small_HSP"/>
</dbReference>
<dbReference type="AlphaFoldDB" id="A0A2X0IZQ6"/>
<reference evidence="5 6" key="1">
    <citation type="submission" date="2018-06" db="EMBL/GenBank/DDBJ databases">
        <title>Streptacidiphilus pinicola sp. nov., isolated from pine grove soil.</title>
        <authorList>
            <person name="Roh S.G."/>
            <person name="Park S."/>
            <person name="Kim M.-K."/>
            <person name="Yun B.-R."/>
            <person name="Park J."/>
            <person name="Kim M.J."/>
            <person name="Kim Y.S."/>
            <person name="Kim S.B."/>
        </authorList>
    </citation>
    <scope>NUCLEOTIDE SEQUENCE [LARGE SCALE GENOMIC DNA]</scope>
    <source>
        <strain evidence="5 6">MMS16-CNU450</strain>
    </source>
</reference>
<dbReference type="PROSITE" id="PS01031">
    <property type="entry name" value="SHSP"/>
    <property type="match status" value="1"/>
</dbReference>
<dbReference type="Proteomes" id="UP000248889">
    <property type="component" value="Unassembled WGS sequence"/>
</dbReference>
<comment type="similarity">
    <text evidence="1 2">Belongs to the small heat shock protein (HSP20) family.</text>
</comment>
<feature type="region of interest" description="Disordered" evidence="3">
    <location>
        <begin position="129"/>
        <end position="151"/>
    </location>
</feature>
<gene>
    <name evidence="5" type="ORF">DN069_37870</name>
</gene>
<proteinExistence type="inferred from homology"/>
<feature type="domain" description="SHSP" evidence="4">
    <location>
        <begin position="22"/>
        <end position="134"/>
    </location>
</feature>
<comment type="caution">
    <text evidence="5">The sequence shown here is derived from an EMBL/GenBank/DDBJ whole genome shotgun (WGS) entry which is preliminary data.</text>
</comment>
<keyword evidence="6" id="KW-1185">Reference proteome</keyword>
<organism evidence="5 6">
    <name type="scientific">Streptacidiphilus pinicola</name>
    <dbReference type="NCBI Taxonomy" id="2219663"/>
    <lineage>
        <taxon>Bacteria</taxon>
        <taxon>Bacillati</taxon>
        <taxon>Actinomycetota</taxon>
        <taxon>Actinomycetes</taxon>
        <taxon>Kitasatosporales</taxon>
        <taxon>Streptomycetaceae</taxon>
        <taxon>Streptacidiphilus</taxon>
    </lineage>
</organism>
<evidence type="ECO:0000313" key="5">
    <source>
        <dbReference type="EMBL" id="RAG80488.1"/>
    </source>
</evidence>
<evidence type="ECO:0000259" key="4">
    <source>
        <dbReference type="PROSITE" id="PS01031"/>
    </source>
</evidence>
<dbReference type="InterPro" id="IPR008978">
    <property type="entry name" value="HSP20-like_chaperone"/>
</dbReference>
<evidence type="ECO:0000313" key="6">
    <source>
        <dbReference type="Proteomes" id="UP000248889"/>
    </source>
</evidence>
<feature type="region of interest" description="Disordered" evidence="3">
    <location>
        <begin position="1"/>
        <end position="20"/>
    </location>
</feature>
<evidence type="ECO:0000256" key="3">
    <source>
        <dbReference type="SAM" id="MobiDB-lite"/>
    </source>
</evidence>
<sequence>MFMRTAVTRQVDPTARATRPGSVSWPAPIPVDAWREGDRFVIALDLPGVPAEAVDVEVTGRLVTVRAERRPAQLGQGARVEASERRHGVFARRIELADTLDPGRLQAALDDGVLTLTVPVKQVAKPRRITVQGSAGAQPRPRQDAAAPAAA</sequence>